<evidence type="ECO:0008006" key="4">
    <source>
        <dbReference type="Google" id="ProtNLM"/>
    </source>
</evidence>
<proteinExistence type="predicted"/>
<gene>
    <name evidence="2" type="ORF">QVD17_15261</name>
</gene>
<sequence>MQGSTSNPKQGQQEYVNIDVDEDNETHDENVNDSEDPTVEKENSENVDDKDDVGPKKRKKNSEVWDDFNEITLANGINKAECMHCKTQLIVGSRLIKELSIWSLLAISLIIIGDYRNVC</sequence>
<keyword evidence="3" id="KW-1185">Reference proteome</keyword>
<reference evidence="2" key="1">
    <citation type="journal article" date="2023" name="bioRxiv">
        <title>Improved chromosome-level genome assembly for marigold (Tagetes erecta).</title>
        <authorList>
            <person name="Jiang F."/>
            <person name="Yuan L."/>
            <person name="Wang S."/>
            <person name="Wang H."/>
            <person name="Xu D."/>
            <person name="Wang A."/>
            <person name="Fan W."/>
        </authorList>
    </citation>
    <scope>NUCLEOTIDE SEQUENCE</scope>
    <source>
        <strain evidence="2">WSJ</strain>
        <tissue evidence="2">Leaf</tissue>
    </source>
</reference>
<dbReference type="EMBL" id="JAUHHV010000004">
    <property type="protein sequence ID" value="KAK1426585.1"/>
    <property type="molecule type" value="Genomic_DNA"/>
</dbReference>
<evidence type="ECO:0000313" key="3">
    <source>
        <dbReference type="Proteomes" id="UP001229421"/>
    </source>
</evidence>
<dbReference type="Proteomes" id="UP001229421">
    <property type="component" value="Unassembled WGS sequence"/>
</dbReference>
<feature type="compositionally biased region" description="Polar residues" evidence="1">
    <location>
        <begin position="1"/>
        <end position="15"/>
    </location>
</feature>
<dbReference type="GO" id="GO:0006357">
    <property type="term" value="P:regulation of transcription by RNA polymerase II"/>
    <property type="evidence" value="ECO:0007669"/>
    <property type="project" value="TreeGrafter"/>
</dbReference>
<dbReference type="PANTHER" id="PTHR34396">
    <property type="entry name" value="OS03G0264950 PROTEIN-RELATED"/>
    <property type="match status" value="1"/>
</dbReference>
<dbReference type="GO" id="GO:0005634">
    <property type="term" value="C:nucleus"/>
    <property type="evidence" value="ECO:0007669"/>
    <property type="project" value="TreeGrafter"/>
</dbReference>
<dbReference type="GO" id="GO:1990837">
    <property type="term" value="F:sequence-specific double-stranded DNA binding"/>
    <property type="evidence" value="ECO:0007669"/>
    <property type="project" value="TreeGrafter"/>
</dbReference>
<evidence type="ECO:0000313" key="2">
    <source>
        <dbReference type="EMBL" id="KAK1426585.1"/>
    </source>
</evidence>
<evidence type="ECO:0000256" key="1">
    <source>
        <dbReference type="SAM" id="MobiDB-lite"/>
    </source>
</evidence>
<dbReference type="AlphaFoldDB" id="A0AAD8NSG2"/>
<dbReference type="InterPro" id="IPR053031">
    <property type="entry name" value="Cuticle_assoc_protein"/>
</dbReference>
<name>A0AAD8NSG2_TARER</name>
<organism evidence="2 3">
    <name type="scientific">Tagetes erecta</name>
    <name type="common">African marigold</name>
    <dbReference type="NCBI Taxonomy" id="13708"/>
    <lineage>
        <taxon>Eukaryota</taxon>
        <taxon>Viridiplantae</taxon>
        <taxon>Streptophyta</taxon>
        <taxon>Embryophyta</taxon>
        <taxon>Tracheophyta</taxon>
        <taxon>Spermatophyta</taxon>
        <taxon>Magnoliopsida</taxon>
        <taxon>eudicotyledons</taxon>
        <taxon>Gunneridae</taxon>
        <taxon>Pentapetalae</taxon>
        <taxon>asterids</taxon>
        <taxon>campanulids</taxon>
        <taxon>Asterales</taxon>
        <taxon>Asteraceae</taxon>
        <taxon>Asteroideae</taxon>
        <taxon>Heliantheae alliance</taxon>
        <taxon>Tageteae</taxon>
        <taxon>Tagetes</taxon>
    </lineage>
</organism>
<accession>A0AAD8NSG2</accession>
<dbReference type="PANTHER" id="PTHR34396:SF25">
    <property type="entry name" value="BOUNDARY ELEMENT ASSOCIATED FACTOR"/>
    <property type="match status" value="1"/>
</dbReference>
<feature type="region of interest" description="Disordered" evidence="1">
    <location>
        <begin position="1"/>
        <end position="61"/>
    </location>
</feature>
<comment type="caution">
    <text evidence="2">The sequence shown here is derived from an EMBL/GenBank/DDBJ whole genome shotgun (WGS) entry which is preliminary data.</text>
</comment>
<feature type="compositionally biased region" description="Acidic residues" evidence="1">
    <location>
        <begin position="19"/>
        <end position="37"/>
    </location>
</feature>
<protein>
    <recommendedName>
        <fullName evidence="4">BED-type domain-containing protein</fullName>
    </recommendedName>
</protein>